<evidence type="ECO:0000313" key="3">
    <source>
        <dbReference type="Proteomes" id="UP000257109"/>
    </source>
</evidence>
<evidence type="ECO:0000313" key="2">
    <source>
        <dbReference type="EMBL" id="RDX90079.1"/>
    </source>
</evidence>
<dbReference type="InterPro" id="IPR050951">
    <property type="entry name" value="Retrovirus_Pol_polyprotein"/>
</dbReference>
<dbReference type="PANTHER" id="PTHR37984">
    <property type="entry name" value="PROTEIN CBG26694"/>
    <property type="match status" value="1"/>
</dbReference>
<protein>
    <submittedName>
        <fullName evidence="2">Gag-Pol polyprotein</fullName>
    </submittedName>
</protein>
<dbReference type="PANTHER" id="PTHR37984:SF5">
    <property type="entry name" value="PROTEIN NYNRIN-LIKE"/>
    <property type="match status" value="1"/>
</dbReference>
<organism evidence="2 3">
    <name type="scientific">Mucuna pruriens</name>
    <name type="common">Velvet bean</name>
    <name type="synonym">Dolichos pruriens</name>
    <dbReference type="NCBI Taxonomy" id="157652"/>
    <lineage>
        <taxon>Eukaryota</taxon>
        <taxon>Viridiplantae</taxon>
        <taxon>Streptophyta</taxon>
        <taxon>Embryophyta</taxon>
        <taxon>Tracheophyta</taxon>
        <taxon>Spermatophyta</taxon>
        <taxon>Magnoliopsida</taxon>
        <taxon>eudicotyledons</taxon>
        <taxon>Gunneridae</taxon>
        <taxon>Pentapetalae</taxon>
        <taxon>rosids</taxon>
        <taxon>fabids</taxon>
        <taxon>Fabales</taxon>
        <taxon>Fabaceae</taxon>
        <taxon>Papilionoideae</taxon>
        <taxon>50 kb inversion clade</taxon>
        <taxon>NPAAA clade</taxon>
        <taxon>indigoferoid/millettioid clade</taxon>
        <taxon>Phaseoleae</taxon>
        <taxon>Mucuna</taxon>
    </lineage>
</organism>
<dbReference type="AlphaFoldDB" id="A0A371GHP1"/>
<dbReference type="InterPro" id="IPR036397">
    <property type="entry name" value="RNaseH_sf"/>
</dbReference>
<dbReference type="Pfam" id="PF00665">
    <property type="entry name" value="rve"/>
    <property type="match status" value="1"/>
</dbReference>
<dbReference type="Gene3D" id="3.30.420.10">
    <property type="entry name" value="Ribonuclease H-like superfamily/Ribonuclease H"/>
    <property type="match status" value="1"/>
</dbReference>
<dbReference type="PROSITE" id="PS50994">
    <property type="entry name" value="INTEGRASE"/>
    <property type="match status" value="1"/>
</dbReference>
<dbReference type="GO" id="GO:0003676">
    <property type="term" value="F:nucleic acid binding"/>
    <property type="evidence" value="ECO:0007669"/>
    <property type="project" value="InterPro"/>
</dbReference>
<evidence type="ECO:0000259" key="1">
    <source>
        <dbReference type="PROSITE" id="PS50994"/>
    </source>
</evidence>
<name>A0A371GHP1_MUCPR</name>
<gene>
    <name evidence="2" type="primary">gag-pol</name>
    <name evidence="2" type="ORF">CR513_28099</name>
</gene>
<reference evidence="2" key="1">
    <citation type="submission" date="2018-05" db="EMBL/GenBank/DDBJ databases">
        <title>Draft genome of Mucuna pruriens seed.</title>
        <authorList>
            <person name="Nnadi N.E."/>
            <person name="Vos R."/>
            <person name="Hasami M.H."/>
            <person name="Devisetty U.K."/>
            <person name="Aguiy J.C."/>
        </authorList>
    </citation>
    <scope>NUCLEOTIDE SEQUENCE [LARGE SCALE GENOMIC DNA]</scope>
    <source>
        <strain evidence="2">JCA_2017</strain>
    </source>
</reference>
<comment type="caution">
    <text evidence="2">The sequence shown here is derived from an EMBL/GenBank/DDBJ whole genome shotgun (WGS) entry which is preliminary data.</text>
</comment>
<feature type="non-terminal residue" evidence="2">
    <location>
        <position position="416"/>
    </location>
</feature>
<sequence>MSTVHHRENGESESEKNGYSEYGIKVNSKTERVKSAQLFLYIHELFPRSDMAFELTLRWPPSWIADVVNTIGPLYWAVGLQGMGDDVALELVPRWLYITDVERHLDLTPDCAIGLHGPSLGLVERLSAWASTYILLALDYASKWVEAKATKTNDAKVVVDFVISNIFCMFGVHKALISDQGSHFYNKTMATLLEKYGVMHRVAIAYHPQINGQAVDGLLNTIRNIPLSDSKLGSKWDGSLVITNVFPYVTIEIRDEHRGNLGRISQGHSVDTWNYELNLPQQSPQKSYSVQPKKAKEHERWYILKCVVKIDESTPPGQSPLATYTTLTLCLRPLDRLSIIEAQMNNDQWKMTLTSRVSYWSQSWHANWTRLLETESTCGLDSTTRDGVGMQSGVRLGLERNSFGRDDFDLNWDDFI</sequence>
<dbReference type="OrthoDB" id="1934939at2759"/>
<proteinExistence type="predicted"/>
<dbReference type="EMBL" id="QJKJ01005500">
    <property type="protein sequence ID" value="RDX90079.1"/>
    <property type="molecule type" value="Genomic_DNA"/>
</dbReference>
<dbReference type="Proteomes" id="UP000257109">
    <property type="component" value="Unassembled WGS sequence"/>
</dbReference>
<dbReference type="SUPFAM" id="SSF53098">
    <property type="entry name" value="Ribonuclease H-like"/>
    <property type="match status" value="1"/>
</dbReference>
<accession>A0A371GHP1</accession>
<keyword evidence="3" id="KW-1185">Reference proteome</keyword>
<dbReference type="InterPro" id="IPR012337">
    <property type="entry name" value="RNaseH-like_sf"/>
</dbReference>
<dbReference type="GO" id="GO:0015074">
    <property type="term" value="P:DNA integration"/>
    <property type="evidence" value="ECO:0007669"/>
    <property type="project" value="InterPro"/>
</dbReference>
<feature type="domain" description="Integrase catalytic" evidence="1">
    <location>
        <begin position="89"/>
        <end position="214"/>
    </location>
</feature>
<dbReference type="InterPro" id="IPR001584">
    <property type="entry name" value="Integrase_cat-core"/>
</dbReference>